<evidence type="ECO:0000313" key="2">
    <source>
        <dbReference type="EMBL" id="GMJ16119.1"/>
    </source>
</evidence>
<dbReference type="AlphaFoldDB" id="A0A9W7MUK4"/>
<dbReference type="EMBL" id="BSYR01000101">
    <property type="protein sequence ID" value="GMJ16119.1"/>
    <property type="molecule type" value="Genomic_DNA"/>
</dbReference>
<protein>
    <recommendedName>
        <fullName evidence="1">Retroviral polymerase SH3-like domain-containing protein</fullName>
    </recommendedName>
</protein>
<gene>
    <name evidence="2" type="ORF">HRI_005281100</name>
</gene>
<dbReference type="PANTHER" id="PTHR42648:SF18">
    <property type="entry name" value="RETROTRANSPOSON, UNCLASSIFIED-LIKE PROTEIN"/>
    <property type="match status" value="1"/>
</dbReference>
<feature type="domain" description="Retroviral polymerase SH3-like" evidence="1">
    <location>
        <begin position="22"/>
        <end position="68"/>
    </location>
</feature>
<sequence length="68" mass="7790">MTPEEAWCGRQPNVCHFRVFGCVAYSHVPDQKRTKLDDKAEKCVFLGISNESKAYKLYNPITKKVIIS</sequence>
<evidence type="ECO:0000313" key="3">
    <source>
        <dbReference type="Proteomes" id="UP001165190"/>
    </source>
</evidence>
<evidence type="ECO:0000259" key="1">
    <source>
        <dbReference type="Pfam" id="PF25597"/>
    </source>
</evidence>
<reference evidence="2" key="1">
    <citation type="submission" date="2023-05" db="EMBL/GenBank/DDBJ databases">
        <title>Genome and transcriptome analyses reveal genes involved in the formation of fine ridges on petal epidermal cells in Hibiscus trionum.</title>
        <authorList>
            <person name="Koshimizu S."/>
            <person name="Masuda S."/>
            <person name="Ishii T."/>
            <person name="Shirasu K."/>
            <person name="Hoshino A."/>
            <person name="Arita M."/>
        </authorList>
    </citation>
    <scope>NUCLEOTIDE SEQUENCE</scope>
    <source>
        <strain evidence="2">Hamamatsu line</strain>
    </source>
</reference>
<dbReference type="PANTHER" id="PTHR42648">
    <property type="entry name" value="TRANSPOSASE, PUTATIVE-RELATED"/>
    <property type="match status" value="1"/>
</dbReference>
<dbReference type="OrthoDB" id="1422773at2759"/>
<comment type="caution">
    <text evidence="2">The sequence shown here is derived from an EMBL/GenBank/DDBJ whole genome shotgun (WGS) entry which is preliminary data.</text>
</comment>
<dbReference type="Pfam" id="PF25597">
    <property type="entry name" value="SH3_retrovirus"/>
    <property type="match status" value="1"/>
</dbReference>
<dbReference type="InterPro" id="IPR057670">
    <property type="entry name" value="SH3_retrovirus"/>
</dbReference>
<dbReference type="Proteomes" id="UP001165190">
    <property type="component" value="Unassembled WGS sequence"/>
</dbReference>
<name>A0A9W7MUK4_HIBTR</name>
<proteinExistence type="predicted"/>
<dbReference type="InterPro" id="IPR039537">
    <property type="entry name" value="Retrotran_Ty1/copia-like"/>
</dbReference>
<organism evidence="2 3">
    <name type="scientific">Hibiscus trionum</name>
    <name type="common">Flower of an hour</name>
    <dbReference type="NCBI Taxonomy" id="183268"/>
    <lineage>
        <taxon>Eukaryota</taxon>
        <taxon>Viridiplantae</taxon>
        <taxon>Streptophyta</taxon>
        <taxon>Embryophyta</taxon>
        <taxon>Tracheophyta</taxon>
        <taxon>Spermatophyta</taxon>
        <taxon>Magnoliopsida</taxon>
        <taxon>eudicotyledons</taxon>
        <taxon>Gunneridae</taxon>
        <taxon>Pentapetalae</taxon>
        <taxon>rosids</taxon>
        <taxon>malvids</taxon>
        <taxon>Malvales</taxon>
        <taxon>Malvaceae</taxon>
        <taxon>Malvoideae</taxon>
        <taxon>Hibiscus</taxon>
    </lineage>
</organism>
<keyword evidence="3" id="KW-1185">Reference proteome</keyword>
<accession>A0A9W7MUK4</accession>